<evidence type="ECO:0000313" key="7">
    <source>
        <dbReference type="Proteomes" id="UP000673691"/>
    </source>
</evidence>
<dbReference type="EMBL" id="JAEFCI010008924">
    <property type="protein sequence ID" value="KAG5458141.1"/>
    <property type="molecule type" value="Genomic_DNA"/>
</dbReference>
<evidence type="ECO:0000259" key="5">
    <source>
        <dbReference type="PROSITE" id="PS50888"/>
    </source>
</evidence>
<dbReference type="PROSITE" id="PS50888">
    <property type="entry name" value="BHLH"/>
    <property type="match status" value="1"/>
</dbReference>
<evidence type="ECO:0000256" key="3">
    <source>
        <dbReference type="ARBA" id="ARBA00023163"/>
    </source>
</evidence>
<evidence type="ECO:0000256" key="2">
    <source>
        <dbReference type="ARBA" id="ARBA00023015"/>
    </source>
</evidence>
<dbReference type="Proteomes" id="UP000673691">
    <property type="component" value="Unassembled WGS sequence"/>
</dbReference>
<dbReference type="Pfam" id="PF00010">
    <property type="entry name" value="HLH"/>
    <property type="match status" value="1"/>
</dbReference>
<accession>A0A8H7ZRE0</accession>
<gene>
    <name evidence="6" type="ORF">BJ554DRAFT_1698</name>
</gene>
<dbReference type="GO" id="GO:0000978">
    <property type="term" value="F:RNA polymerase II cis-regulatory region sequence-specific DNA binding"/>
    <property type="evidence" value="ECO:0007669"/>
    <property type="project" value="TreeGrafter"/>
</dbReference>
<sequence>MHHIFDVKKEPSPDYPFAGNQNYPNPSGLRTGVLNMSPSLGSAVGDDLVSAAHAASYGMSPADHDLFSPISLPSGEYLFDPASTPQDMAGTPPDTPGSPLAFASSGPIDVKIPRSAAATSGVNIMRNGYSAHFGPLRHSDGAAHVAAMGSPVPSVSTAHFHSMSLPVRSVDWFVAQGGPSSLGVEESFVGGSPQTRGSFTREFGGSPGRLESHESEPSGKTFALAAGLSHTELAASSVAQVYGGSFPARLAFCFMRVSAPPGSCVHCNTDADANLLTAVRANSSANVELIYEKRRRRRESHNAVERRRRDNINEKIHELSTLLPDCLISPANKPNKGIILRKSVDYIRQLQQLVQQQAYRNAELESMLQAQGADVGSLYSASAGCATPVMEGVHGEASVSASSAATPVFSSASPASQMPASGLTVALHHHHRQQMQLQLQHHRPFQARDAGVSFGYSDEFSGGLPLSPTTSDGSQ</sequence>
<dbReference type="OrthoDB" id="690068at2759"/>
<keyword evidence="7" id="KW-1185">Reference proteome</keyword>
<evidence type="ECO:0000256" key="4">
    <source>
        <dbReference type="ARBA" id="ARBA00023242"/>
    </source>
</evidence>
<organism evidence="6 7">
    <name type="scientific">Olpidium bornovanus</name>
    <dbReference type="NCBI Taxonomy" id="278681"/>
    <lineage>
        <taxon>Eukaryota</taxon>
        <taxon>Fungi</taxon>
        <taxon>Fungi incertae sedis</taxon>
        <taxon>Olpidiomycota</taxon>
        <taxon>Olpidiomycotina</taxon>
        <taxon>Olpidiomycetes</taxon>
        <taxon>Olpidiales</taxon>
        <taxon>Olpidiaceae</taxon>
        <taxon>Olpidium</taxon>
    </lineage>
</organism>
<name>A0A8H7ZRE0_9FUNG</name>
<comment type="subcellular location">
    <subcellularLocation>
        <location evidence="1">Nucleus</location>
    </subcellularLocation>
</comment>
<dbReference type="GO" id="GO:0046983">
    <property type="term" value="F:protein dimerization activity"/>
    <property type="evidence" value="ECO:0007669"/>
    <property type="project" value="InterPro"/>
</dbReference>
<dbReference type="AlphaFoldDB" id="A0A8H7ZRE0"/>
<dbReference type="SUPFAM" id="SSF47459">
    <property type="entry name" value="HLH, helix-loop-helix DNA-binding domain"/>
    <property type="match status" value="1"/>
</dbReference>
<dbReference type="InterPro" id="IPR051732">
    <property type="entry name" value="USF"/>
</dbReference>
<keyword evidence="2" id="KW-0805">Transcription regulation</keyword>
<dbReference type="PANTHER" id="PTHR46117:SF3">
    <property type="entry name" value="FI24210P1"/>
    <property type="match status" value="1"/>
</dbReference>
<dbReference type="InterPro" id="IPR036638">
    <property type="entry name" value="HLH_DNA-bd_sf"/>
</dbReference>
<evidence type="ECO:0000256" key="1">
    <source>
        <dbReference type="ARBA" id="ARBA00004123"/>
    </source>
</evidence>
<dbReference type="CDD" id="cd11387">
    <property type="entry name" value="bHLHzip_USF_MITF"/>
    <property type="match status" value="1"/>
</dbReference>
<keyword evidence="3" id="KW-0804">Transcription</keyword>
<protein>
    <recommendedName>
        <fullName evidence="5">BHLH domain-containing protein</fullName>
    </recommendedName>
</protein>
<evidence type="ECO:0000313" key="6">
    <source>
        <dbReference type="EMBL" id="KAG5458141.1"/>
    </source>
</evidence>
<dbReference type="SMART" id="SM00353">
    <property type="entry name" value="HLH"/>
    <property type="match status" value="1"/>
</dbReference>
<dbReference type="PANTHER" id="PTHR46117">
    <property type="entry name" value="FI24210P1"/>
    <property type="match status" value="1"/>
</dbReference>
<dbReference type="InterPro" id="IPR011598">
    <property type="entry name" value="bHLH_dom"/>
</dbReference>
<keyword evidence="4" id="KW-0539">Nucleus</keyword>
<feature type="domain" description="BHLH" evidence="5">
    <location>
        <begin position="296"/>
        <end position="350"/>
    </location>
</feature>
<reference evidence="6 7" key="1">
    <citation type="journal article" name="Sci. Rep.">
        <title>Genome-scale phylogenetic analyses confirm Olpidium as the closest living zoosporic fungus to the non-flagellated, terrestrial fungi.</title>
        <authorList>
            <person name="Chang Y."/>
            <person name="Rochon D."/>
            <person name="Sekimoto S."/>
            <person name="Wang Y."/>
            <person name="Chovatia M."/>
            <person name="Sandor L."/>
            <person name="Salamov A."/>
            <person name="Grigoriev I.V."/>
            <person name="Stajich J.E."/>
            <person name="Spatafora J.W."/>
        </authorList>
    </citation>
    <scope>NUCLEOTIDE SEQUENCE [LARGE SCALE GENOMIC DNA]</scope>
    <source>
        <strain evidence="6">S191</strain>
    </source>
</reference>
<dbReference type="Gene3D" id="4.10.280.10">
    <property type="entry name" value="Helix-loop-helix DNA-binding domain"/>
    <property type="match status" value="1"/>
</dbReference>
<dbReference type="GO" id="GO:0000981">
    <property type="term" value="F:DNA-binding transcription factor activity, RNA polymerase II-specific"/>
    <property type="evidence" value="ECO:0007669"/>
    <property type="project" value="TreeGrafter"/>
</dbReference>
<dbReference type="GO" id="GO:0005634">
    <property type="term" value="C:nucleus"/>
    <property type="evidence" value="ECO:0007669"/>
    <property type="project" value="UniProtKB-SubCell"/>
</dbReference>
<comment type="caution">
    <text evidence="6">The sequence shown here is derived from an EMBL/GenBank/DDBJ whole genome shotgun (WGS) entry which is preliminary data.</text>
</comment>
<proteinExistence type="predicted"/>